<reference evidence="1" key="1">
    <citation type="journal article" date="2019" name="BMC Genomics">
        <title>A new reference genome for Sorghum bicolor reveals high levels of sequence similarity between sweet and grain genotypes: implications for the genetics of sugar metabolism.</title>
        <authorList>
            <person name="Cooper E.A."/>
            <person name="Brenton Z.W."/>
            <person name="Flinn B.S."/>
            <person name="Jenkins J."/>
            <person name="Shu S."/>
            <person name="Flowers D."/>
            <person name="Luo F."/>
            <person name="Wang Y."/>
            <person name="Xia P."/>
            <person name="Barry K."/>
            <person name="Daum C."/>
            <person name="Lipzen A."/>
            <person name="Yoshinaga Y."/>
            <person name="Schmutz J."/>
            <person name="Saski C."/>
            <person name="Vermerris W."/>
            <person name="Kresovich S."/>
        </authorList>
    </citation>
    <scope>NUCLEOTIDE SEQUENCE</scope>
</reference>
<dbReference type="AlphaFoldDB" id="A0A921RLP1"/>
<accession>A0A921RLP1</accession>
<dbReference type="Proteomes" id="UP000807115">
    <property type="component" value="Chromosome 2"/>
</dbReference>
<evidence type="ECO:0000313" key="1">
    <source>
        <dbReference type="EMBL" id="KAG0542618.1"/>
    </source>
</evidence>
<gene>
    <name evidence="1" type="ORF">BDA96_02G120100</name>
</gene>
<comment type="caution">
    <text evidence="1">The sequence shown here is derived from an EMBL/GenBank/DDBJ whole genome shotgun (WGS) entry which is preliminary data.</text>
</comment>
<name>A0A921RLP1_SORBI</name>
<dbReference type="EMBL" id="CM027681">
    <property type="protein sequence ID" value="KAG0542618.1"/>
    <property type="molecule type" value="Genomic_DNA"/>
</dbReference>
<sequence>MWTKATWQKGHSLLPLAVELEALEVAFMGPRLHFPAMASELDAAIELSLQSTRSSRPQATVLGCSIVGCDVGSRGESTLDGF</sequence>
<organism evidence="1 2">
    <name type="scientific">Sorghum bicolor</name>
    <name type="common">Sorghum</name>
    <name type="synonym">Sorghum vulgare</name>
    <dbReference type="NCBI Taxonomy" id="4558"/>
    <lineage>
        <taxon>Eukaryota</taxon>
        <taxon>Viridiplantae</taxon>
        <taxon>Streptophyta</taxon>
        <taxon>Embryophyta</taxon>
        <taxon>Tracheophyta</taxon>
        <taxon>Spermatophyta</taxon>
        <taxon>Magnoliopsida</taxon>
        <taxon>Liliopsida</taxon>
        <taxon>Poales</taxon>
        <taxon>Poaceae</taxon>
        <taxon>PACMAD clade</taxon>
        <taxon>Panicoideae</taxon>
        <taxon>Andropogonodae</taxon>
        <taxon>Andropogoneae</taxon>
        <taxon>Sorghinae</taxon>
        <taxon>Sorghum</taxon>
    </lineage>
</organism>
<protein>
    <submittedName>
        <fullName evidence="1">Uncharacterized protein</fullName>
    </submittedName>
</protein>
<evidence type="ECO:0000313" key="2">
    <source>
        <dbReference type="Proteomes" id="UP000807115"/>
    </source>
</evidence>
<reference evidence="1" key="2">
    <citation type="submission" date="2020-10" db="EMBL/GenBank/DDBJ databases">
        <authorList>
            <person name="Cooper E.A."/>
            <person name="Brenton Z.W."/>
            <person name="Flinn B.S."/>
            <person name="Jenkins J."/>
            <person name="Shu S."/>
            <person name="Flowers D."/>
            <person name="Luo F."/>
            <person name="Wang Y."/>
            <person name="Xia P."/>
            <person name="Barry K."/>
            <person name="Daum C."/>
            <person name="Lipzen A."/>
            <person name="Yoshinaga Y."/>
            <person name="Schmutz J."/>
            <person name="Saski C."/>
            <person name="Vermerris W."/>
            <person name="Kresovich S."/>
        </authorList>
    </citation>
    <scope>NUCLEOTIDE SEQUENCE</scope>
</reference>
<proteinExistence type="predicted"/>